<keyword evidence="2 4" id="KW-0378">Hydrolase</keyword>
<dbReference type="Proteomes" id="UP000199759">
    <property type="component" value="Unassembled WGS sequence"/>
</dbReference>
<keyword evidence="6" id="KW-1185">Reference proteome</keyword>
<dbReference type="GO" id="GO:0047429">
    <property type="term" value="F:nucleoside triphosphate diphosphatase activity"/>
    <property type="evidence" value="ECO:0007669"/>
    <property type="project" value="UniProtKB-EC"/>
</dbReference>
<dbReference type="RefSeq" id="WP_091768881.1">
    <property type="nucleotide sequence ID" value="NZ_FNHG01000006.1"/>
</dbReference>
<feature type="active site" description="Proton acceptor" evidence="4">
    <location>
        <position position="74"/>
    </location>
</feature>
<comment type="catalytic activity">
    <reaction evidence="4">
        <text>a ribonucleoside 5'-triphosphate + H2O = a ribonucleoside 5'-phosphate + diphosphate + H(+)</text>
        <dbReference type="Rhea" id="RHEA:23996"/>
        <dbReference type="ChEBI" id="CHEBI:15377"/>
        <dbReference type="ChEBI" id="CHEBI:15378"/>
        <dbReference type="ChEBI" id="CHEBI:33019"/>
        <dbReference type="ChEBI" id="CHEBI:58043"/>
        <dbReference type="ChEBI" id="CHEBI:61557"/>
        <dbReference type="EC" id="3.6.1.9"/>
    </reaction>
</comment>
<keyword evidence="3 4" id="KW-0546">Nucleotide metabolism</keyword>
<comment type="caution">
    <text evidence="4">Lacks conserved residue(s) required for the propagation of feature annotation.</text>
</comment>
<name>A0A1G9R553_9PROT</name>
<evidence type="ECO:0000256" key="4">
    <source>
        <dbReference type="HAMAP-Rule" id="MF_00528"/>
    </source>
</evidence>
<evidence type="ECO:0000256" key="1">
    <source>
        <dbReference type="ARBA" id="ARBA00001968"/>
    </source>
</evidence>
<evidence type="ECO:0000313" key="6">
    <source>
        <dbReference type="Proteomes" id="UP000199759"/>
    </source>
</evidence>
<evidence type="ECO:0000256" key="2">
    <source>
        <dbReference type="ARBA" id="ARBA00022801"/>
    </source>
</evidence>
<dbReference type="SUPFAM" id="SSF52972">
    <property type="entry name" value="ITPase-like"/>
    <property type="match status" value="1"/>
</dbReference>
<comment type="catalytic activity">
    <reaction evidence="4">
        <text>a 2'-deoxyribonucleoside 5'-triphosphate + H2O = a 2'-deoxyribonucleoside 5'-phosphate + diphosphate + H(+)</text>
        <dbReference type="Rhea" id="RHEA:44644"/>
        <dbReference type="ChEBI" id="CHEBI:15377"/>
        <dbReference type="ChEBI" id="CHEBI:15378"/>
        <dbReference type="ChEBI" id="CHEBI:33019"/>
        <dbReference type="ChEBI" id="CHEBI:61560"/>
        <dbReference type="ChEBI" id="CHEBI:65317"/>
        <dbReference type="EC" id="3.6.1.9"/>
    </reaction>
</comment>
<dbReference type="Pfam" id="PF02545">
    <property type="entry name" value="Maf"/>
    <property type="match status" value="1"/>
</dbReference>
<evidence type="ECO:0000256" key="3">
    <source>
        <dbReference type="ARBA" id="ARBA00023080"/>
    </source>
</evidence>
<dbReference type="PANTHER" id="PTHR43213">
    <property type="entry name" value="BIFUNCTIONAL DTTP/UTP PYROPHOSPHATASE/METHYLTRANSFERASE PROTEIN-RELATED"/>
    <property type="match status" value="1"/>
</dbReference>
<dbReference type="Gene3D" id="3.90.950.10">
    <property type="match status" value="1"/>
</dbReference>
<sequence length="197" mass="21310">MTARLILASGSQIRRQILQDAGIAFEIIKSNVDEDLLKQENAALSPSAMAVLLGQAKAVQVSSRHPDALVLGADQTMELDGALLDKLPRRDLARQRLSAMRGQPHQLHAGLTLAQAGKPVWQHQQSSTLWVRDFSDAFLDHYLAEAGDELTASVGAYAFEGLGAQLFDRVDGDFHAVLGLPLLPVMSALRQHGLLTS</sequence>
<proteinExistence type="inferred from homology"/>
<organism evidence="5 6">
    <name type="scientific">Maricaulis salignorans</name>
    <dbReference type="NCBI Taxonomy" id="144026"/>
    <lineage>
        <taxon>Bacteria</taxon>
        <taxon>Pseudomonadati</taxon>
        <taxon>Pseudomonadota</taxon>
        <taxon>Alphaproteobacteria</taxon>
        <taxon>Maricaulales</taxon>
        <taxon>Maricaulaceae</taxon>
        <taxon>Maricaulis</taxon>
    </lineage>
</organism>
<keyword evidence="4" id="KW-0963">Cytoplasm</keyword>
<evidence type="ECO:0000313" key="5">
    <source>
        <dbReference type="EMBL" id="SDM18374.1"/>
    </source>
</evidence>
<dbReference type="NCBIfam" id="TIGR00172">
    <property type="entry name" value="maf"/>
    <property type="match status" value="1"/>
</dbReference>
<comment type="subcellular location">
    <subcellularLocation>
        <location evidence="4">Cytoplasm</location>
    </subcellularLocation>
</comment>
<dbReference type="InterPro" id="IPR003697">
    <property type="entry name" value="Maf-like"/>
</dbReference>
<dbReference type="EMBL" id="FNHG01000006">
    <property type="protein sequence ID" value="SDM18374.1"/>
    <property type="molecule type" value="Genomic_DNA"/>
</dbReference>
<dbReference type="AlphaFoldDB" id="A0A1G9R553"/>
<dbReference type="GO" id="GO:0009117">
    <property type="term" value="P:nucleotide metabolic process"/>
    <property type="evidence" value="ECO:0007669"/>
    <property type="project" value="UniProtKB-KW"/>
</dbReference>
<dbReference type="PIRSF" id="PIRSF006305">
    <property type="entry name" value="Maf"/>
    <property type="match status" value="1"/>
</dbReference>
<dbReference type="CDD" id="cd00555">
    <property type="entry name" value="Maf"/>
    <property type="match status" value="1"/>
</dbReference>
<comment type="function">
    <text evidence="4">Nucleoside triphosphate pyrophosphatase. May have a dual role in cell division arrest and in preventing the incorporation of modified nucleotides into cellular nucleic acids.</text>
</comment>
<dbReference type="HAMAP" id="MF_00528">
    <property type="entry name" value="Maf"/>
    <property type="match status" value="1"/>
</dbReference>
<protein>
    <recommendedName>
        <fullName evidence="4">Nucleoside triphosphate pyrophosphatase</fullName>
        <ecNumber evidence="4">3.6.1.9</ecNumber>
    </recommendedName>
    <alternativeName>
        <fullName evidence="4">Nucleotide pyrophosphatase</fullName>
        <shortName evidence="4">Nucleotide PPase</shortName>
    </alternativeName>
</protein>
<dbReference type="GO" id="GO:0005737">
    <property type="term" value="C:cytoplasm"/>
    <property type="evidence" value="ECO:0007669"/>
    <property type="project" value="UniProtKB-SubCell"/>
</dbReference>
<dbReference type="OrthoDB" id="9813962at2"/>
<reference evidence="5 6" key="1">
    <citation type="submission" date="2016-10" db="EMBL/GenBank/DDBJ databases">
        <authorList>
            <person name="de Groot N.N."/>
        </authorList>
    </citation>
    <scope>NUCLEOTIDE SEQUENCE [LARGE SCALE GENOMIC DNA]</scope>
    <source>
        <strain evidence="5 6">DSM 16077</strain>
    </source>
</reference>
<dbReference type="STRING" id="144026.SAMN04488568_10672"/>
<accession>A0A1G9R553</accession>
<comment type="cofactor">
    <cofactor evidence="1 4">
        <name>a divalent metal cation</name>
        <dbReference type="ChEBI" id="CHEBI:60240"/>
    </cofactor>
</comment>
<dbReference type="InterPro" id="IPR029001">
    <property type="entry name" value="ITPase-like_fam"/>
</dbReference>
<dbReference type="PANTHER" id="PTHR43213:SF5">
    <property type="entry name" value="BIFUNCTIONAL DTTP_UTP PYROPHOSPHATASE_METHYLTRANSFERASE PROTEIN-RELATED"/>
    <property type="match status" value="1"/>
</dbReference>
<dbReference type="EC" id="3.6.1.9" evidence="4"/>
<gene>
    <name evidence="5" type="ORF">SAMN04488568_10672</name>
</gene>
<comment type="similarity">
    <text evidence="4">Belongs to the Maf family.</text>
</comment>